<dbReference type="InterPro" id="IPR023603">
    <property type="entry name" value="Low_specificity_L-TA-like"/>
</dbReference>
<evidence type="ECO:0000313" key="5">
    <source>
        <dbReference type="EMBL" id="MFC4737626.1"/>
    </source>
</evidence>
<protein>
    <submittedName>
        <fullName evidence="5">Threonine aldolase family protein</fullName>
    </submittedName>
</protein>
<name>A0ABV9NZ81_9BACI</name>
<dbReference type="PANTHER" id="PTHR48097">
    <property type="entry name" value="L-THREONINE ALDOLASE-RELATED"/>
    <property type="match status" value="1"/>
</dbReference>
<sequence length="340" mass="36917">MMIDLRSDTVTKPTDTMRQLMAHAAVGDDVYEEDPTVNELESYAAKLLGKEAALFTTSGTQGNQAALLTHTVPGQEVLMDDEAHVFIYEGAAISAFAGAQSRTLPHQGGQIALDVLKKSVRSDDIHYPETGLIWLENTHNRGGGTYLPEAYLQEVRAIADQAGIPVHMDGARLFNAAEASGMSAAHIASFTDSVQFCLSKGLGAPVGSMLAGSTSFIRTARKKRKMLGGGMRQAGVIAAPALHALKEHRALLKHDHEHARLLAEAIQSSTDLTIRHNVQTNIVVADTDTSKYSAEEWVQLLDQEGIRIIQYKPEALRFTTNSDVSREEVETVCRKLASIQ</sequence>
<accession>A0ABV9NZ81</accession>
<dbReference type="InterPro" id="IPR001597">
    <property type="entry name" value="ArAA_b-elim_lyase/Thr_aldolase"/>
</dbReference>
<dbReference type="CDD" id="cd06502">
    <property type="entry name" value="TA_like"/>
    <property type="match status" value="1"/>
</dbReference>
<keyword evidence="3" id="KW-0663">Pyridoxal phosphate</keyword>
<comment type="caution">
    <text evidence="5">The sequence shown here is derived from an EMBL/GenBank/DDBJ whole genome shotgun (WGS) entry which is preliminary data.</text>
</comment>
<dbReference type="PIRSF" id="PIRSF017617">
    <property type="entry name" value="Thr_aldolase"/>
    <property type="match status" value="1"/>
</dbReference>
<evidence type="ECO:0000256" key="2">
    <source>
        <dbReference type="ARBA" id="ARBA00006966"/>
    </source>
</evidence>
<dbReference type="PANTHER" id="PTHR48097:SF9">
    <property type="entry name" value="L-THREONINE ALDOLASE"/>
    <property type="match status" value="1"/>
</dbReference>
<feature type="domain" description="Aromatic amino acid beta-eliminating lyase/threonine aldolase" evidence="4">
    <location>
        <begin position="4"/>
        <end position="287"/>
    </location>
</feature>
<dbReference type="NCBIfam" id="NF041359">
    <property type="entry name" value="GntG_guanitoxin"/>
    <property type="match status" value="1"/>
</dbReference>
<evidence type="ECO:0000256" key="1">
    <source>
        <dbReference type="ARBA" id="ARBA00001933"/>
    </source>
</evidence>
<dbReference type="SUPFAM" id="SSF53383">
    <property type="entry name" value="PLP-dependent transferases"/>
    <property type="match status" value="1"/>
</dbReference>
<keyword evidence="6" id="KW-1185">Reference proteome</keyword>
<organism evidence="5 6">
    <name type="scientific">Bacillus daqingensis</name>
    <dbReference type="NCBI Taxonomy" id="872396"/>
    <lineage>
        <taxon>Bacteria</taxon>
        <taxon>Bacillati</taxon>
        <taxon>Bacillota</taxon>
        <taxon>Bacilli</taxon>
        <taxon>Bacillales</taxon>
        <taxon>Bacillaceae</taxon>
        <taxon>Bacillus</taxon>
    </lineage>
</organism>
<dbReference type="Gene3D" id="3.40.640.10">
    <property type="entry name" value="Type I PLP-dependent aspartate aminotransferase-like (Major domain)"/>
    <property type="match status" value="1"/>
</dbReference>
<dbReference type="RefSeq" id="WP_377910212.1">
    <property type="nucleotide sequence ID" value="NZ_JBHSGK010000013.1"/>
</dbReference>
<dbReference type="InterPro" id="IPR015424">
    <property type="entry name" value="PyrdxlP-dep_Trfase"/>
</dbReference>
<dbReference type="Proteomes" id="UP001595896">
    <property type="component" value="Unassembled WGS sequence"/>
</dbReference>
<comment type="similarity">
    <text evidence="2">Belongs to the threonine aldolase family.</text>
</comment>
<dbReference type="Gene3D" id="3.90.1150.10">
    <property type="entry name" value="Aspartate Aminotransferase, domain 1"/>
    <property type="match status" value="1"/>
</dbReference>
<dbReference type="InterPro" id="IPR015422">
    <property type="entry name" value="PyrdxlP-dep_Trfase_small"/>
</dbReference>
<dbReference type="InterPro" id="IPR015421">
    <property type="entry name" value="PyrdxlP-dep_Trfase_major"/>
</dbReference>
<dbReference type="EMBL" id="JBHSGK010000013">
    <property type="protein sequence ID" value="MFC4737626.1"/>
    <property type="molecule type" value="Genomic_DNA"/>
</dbReference>
<evidence type="ECO:0000259" key="4">
    <source>
        <dbReference type="Pfam" id="PF01212"/>
    </source>
</evidence>
<evidence type="ECO:0000313" key="6">
    <source>
        <dbReference type="Proteomes" id="UP001595896"/>
    </source>
</evidence>
<dbReference type="Pfam" id="PF01212">
    <property type="entry name" value="Beta_elim_lyase"/>
    <property type="match status" value="1"/>
</dbReference>
<evidence type="ECO:0000256" key="3">
    <source>
        <dbReference type="ARBA" id="ARBA00022898"/>
    </source>
</evidence>
<comment type="cofactor">
    <cofactor evidence="1">
        <name>pyridoxal 5'-phosphate</name>
        <dbReference type="ChEBI" id="CHEBI:597326"/>
    </cofactor>
</comment>
<reference evidence="6" key="1">
    <citation type="journal article" date="2019" name="Int. J. Syst. Evol. Microbiol.">
        <title>The Global Catalogue of Microorganisms (GCM) 10K type strain sequencing project: providing services to taxonomists for standard genome sequencing and annotation.</title>
        <authorList>
            <consortium name="The Broad Institute Genomics Platform"/>
            <consortium name="The Broad Institute Genome Sequencing Center for Infectious Disease"/>
            <person name="Wu L."/>
            <person name="Ma J."/>
        </authorList>
    </citation>
    <scope>NUCLEOTIDE SEQUENCE [LARGE SCALE GENOMIC DNA]</scope>
    <source>
        <strain evidence="6">JCM 12165</strain>
    </source>
</reference>
<gene>
    <name evidence="5" type="ORF">ACFO4L_13565</name>
</gene>
<proteinExistence type="inferred from homology"/>